<reference evidence="3 4" key="1">
    <citation type="submission" date="2019-12" db="EMBL/GenBank/DDBJ databases">
        <title>Draft genome sequence of the ascomycete Xylaria multiplex DSM 110363.</title>
        <authorList>
            <person name="Buettner E."/>
            <person name="Kellner H."/>
        </authorList>
    </citation>
    <scope>NUCLEOTIDE SEQUENCE [LARGE SCALE GENOMIC DNA]</scope>
    <source>
        <strain evidence="3 4">DSM 110363</strain>
    </source>
</reference>
<keyword evidence="2" id="KW-0472">Membrane</keyword>
<dbReference type="OrthoDB" id="3687641at2759"/>
<evidence type="ECO:0000256" key="1">
    <source>
        <dbReference type="SAM" id="MobiDB-lite"/>
    </source>
</evidence>
<keyword evidence="2" id="KW-1133">Transmembrane helix</keyword>
<organism evidence="3 4">
    <name type="scientific">Xylaria multiplex</name>
    <dbReference type="NCBI Taxonomy" id="323545"/>
    <lineage>
        <taxon>Eukaryota</taxon>
        <taxon>Fungi</taxon>
        <taxon>Dikarya</taxon>
        <taxon>Ascomycota</taxon>
        <taxon>Pezizomycotina</taxon>
        <taxon>Sordariomycetes</taxon>
        <taxon>Xylariomycetidae</taxon>
        <taxon>Xylariales</taxon>
        <taxon>Xylariaceae</taxon>
        <taxon>Xylaria</taxon>
    </lineage>
</organism>
<protein>
    <submittedName>
        <fullName evidence="3">Uncharacterized protein</fullName>
    </submittedName>
</protein>
<evidence type="ECO:0000256" key="2">
    <source>
        <dbReference type="SAM" id="Phobius"/>
    </source>
</evidence>
<dbReference type="EMBL" id="WUBL01000046">
    <property type="protein sequence ID" value="KAF2968783.1"/>
    <property type="molecule type" value="Genomic_DNA"/>
</dbReference>
<sequence length="112" mass="13045">MFFRRNDYRPVSDNSDSSREMPNTPEKYVVYNGGITATHWFTRFLLISLLTTLPIGFLCFKWGASAQEARQTELDWFSPPGEVNAVFRYQQKFALHPDNETDALWESIFPSE</sequence>
<name>A0A7C8ISL1_9PEZI</name>
<proteinExistence type="predicted"/>
<evidence type="ECO:0000313" key="3">
    <source>
        <dbReference type="EMBL" id="KAF2968783.1"/>
    </source>
</evidence>
<feature type="region of interest" description="Disordered" evidence="1">
    <location>
        <begin position="1"/>
        <end position="23"/>
    </location>
</feature>
<feature type="compositionally biased region" description="Basic and acidic residues" evidence="1">
    <location>
        <begin position="1"/>
        <end position="10"/>
    </location>
</feature>
<dbReference type="InParanoid" id="A0A7C8ISL1"/>
<comment type="caution">
    <text evidence="3">The sequence shown here is derived from an EMBL/GenBank/DDBJ whole genome shotgun (WGS) entry which is preliminary data.</text>
</comment>
<feature type="transmembrane region" description="Helical" evidence="2">
    <location>
        <begin position="40"/>
        <end position="60"/>
    </location>
</feature>
<dbReference type="Proteomes" id="UP000481858">
    <property type="component" value="Unassembled WGS sequence"/>
</dbReference>
<accession>A0A7C8ISL1</accession>
<keyword evidence="4" id="KW-1185">Reference proteome</keyword>
<dbReference type="AlphaFoldDB" id="A0A7C8ISL1"/>
<keyword evidence="2" id="KW-0812">Transmembrane</keyword>
<gene>
    <name evidence="3" type="ORF">GQX73_g4859</name>
</gene>
<evidence type="ECO:0000313" key="4">
    <source>
        <dbReference type="Proteomes" id="UP000481858"/>
    </source>
</evidence>